<reference evidence="11" key="1">
    <citation type="submission" date="2013-04" db="EMBL/GenBank/DDBJ databases">
        <authorList>
            <person name="Qu J."/>
            <person name="Murali S.C."/>
            <person name="Bandaranaike D."/>
            <person name="Bellair M."/>
            <person name="Blankenburg K."/>
            <person name="Chao H."/>
            <person name="Dinh H."/>
            <person name="Doddapaneni H."/>
            <person name="Downs B."/>
            <person name="Dugan-Rocha S."/>
            <person name="Elkadiri S."/>
            <person name="Gnanaolivu R.D."/>
            <person name="Hernandez B."/>
            <person name="Javaid M."/>
            <person name="Jayaseelan J.C."/>
            <person name="Lee S."/>
            <person name="Li M."/>
            <person name="Ming W."/>
            <person name="Munidasa M."/>
            <person name="Muniz J."/>
            <person name="Nguyen L."/>
            <person name="Ongeri F."/>
            <person name="Osuji N."/>
            <person name="Pu L.-L."/>
            <person name="Puazo M."/>
            <person name="Qu C."/>
            <person name="Quiroz J."/>
            <person name="Raj R."/>
            <person name="Weissenberger G."/>
            <person name="Xin Y."/>
            <person name="Zou X."/>
            <person name="Han Y."/>
            <person name="Richards S."/>
            <person name="Worley K."/>
            <person name="Muzny D."/>
            <person name="Gibbs R."/>
        </authorList>
    </citation>
    <scope>NUCLEOTIDE SEQUENCE</scope>
    <source>
        <strain evidence="11">Sampled in the wild</strain>
    </source>
</reference>
<dbReference type="SMART" id="SM00355">
    <property type="entry name" value="ZnF_C2H2"/>
    <property type="match status" value="8"/>
</dbReference>
<organism evidence="11 12">
    <name type="scientific">Ladona fulva</name>
    <name type="common">Scarce chaser dragonfly</name>
    <name type="synonym">Libellula fulva</name>
    <dbReference type="NCBI Taxonomy" id="123851"/>
    <lineage>
        <taxon>Eukaryota</taxon>
        <taxon>Metazoa</taxon>
        <taxon>Ecdysozoa</taxon>
        <taxon>Arthropoda</taxon>
        <taxon>Hexapoda</taxon>
        <taxon>Insecta</taxon>
        <taxon>Pterygota</taxon>
        <taxon>Palaeoptera</taxon>
        <taxon>Odonata</taxon>
        <taxon>Epiprocta</taxon>
        <taxon>Anisoptera</taxon>
        <taxon>Libelluloidea</taxon>
        <taxon>Libellulidae</taxon>
        <taxon>Ladona</taxon>
    </lineage>
</organism>
<keyword evidence="1 7" id="KW-0479">Metal-binding</keyword>
<dbReference type="PROSITE" id="PS51915">
    <property type="entry name" value="ZAD"/>
    <property type="match status" value="1"/>
</dbReference>
<feature type="compositionally biased region" description="Polar residues" evidence="8">
    <location>
        <begin position="382"/>
        <end position="397"/>
    </location>
</feature>
<feature type="domain" description="C2H2-type" evidence="9">
    <location>
        <begin position="621"/>
        <end position="649"/>
    </location>
</feature>
<dbReference type="Pfam" id="PF00096">
    <property type="entry name" value="zf-C2H2"/>
    <property type="match status" value="3"/>
</dbReference>
<comment type="caution">
    <text evidence="11">The sequence shown here is derived from an EMBL/GenBank/DDBJ whole genome shotgun (WGS) entry which is preliminary data.</text>
</comment>
<evidence type="ECO:0000256" key="3">
    <source>
        <dbReference type="ARBA" id="ARBA00022771"/>
    </source>
</evidence>
<sequence>MFLFFKTEAMSTQRQIKFESLCRLCTSLESNNLQIFGDEGEGRQLASKIRICLPIFVHREDTLPKVVCLPCVSKLESFYSFREACVKAEGTLEAFLKEEQNFPHEPEVCLEEGTCAKSVDLVNCEKVENVKQGKGREERSRGRKKKGKAEENASEGSKASRRGKRRKVLEAANDEPCVQLAEVNRNNMIEESKDVQEPGEIVGELPIPLSPGSNLSQVLLPQLGELHPEDYLLIKEEKFLADPNWNVENLFPPSQDGGLNFIKEALIGSIDGKDGLYTGFGVDTFGGMKTEMDAGSANVGQTRQFLPPVWDIFEKVLHESNVQGEETAIIIHRRAVCDCGMNFKVHAIYLCRYIVGKRAFPCALCGNCFLLTGAGNVLENGRSSNRSKGNASAATKTPKQEGTERPYGCLRCGKRYFRRSDLVRHEKTHLDARPFVCRLCGKGFCRKEHAQRHMSLHVGEKPFRCDICLKLFTRKEHLARHKRCHHPEGFLLSEESTKTSVATVKEEPKEAAEINKTGVTSRLRQRNTASKNTGQKVLKEQAQSQSSRNTKKIYQCEICIRPFSRREHLVRHRRSHFREQIKATSLAMATARHQLMMHNQTQIEAFPDIVDGMEDSGRSSHSCRFCTQTFSCKEQLDRHTSRMHPLAEAVSAMSPPSPLDDSQPEDFSVTNQNSVPSPSPPHLVSEHSQIELIDKVPAKKRSYCCILCPQTFSRKENLERHLKGVHAGLKPYACNICGKRFGRAEQCRRHENRHQTHEGILDAENNNLGQLKEHGGPSAEPVKGNSMYERLGNGSDRVAVESDNQREEAVIRSNVHEKSKRSKSKVAAKDESSKRGHRSKKIKSYSCQECGSIFSKKRHVTKHKCTHSNDGAVSK</sequence>
<keyword evidence="3 6" id="KW-0863">Zinc-finger</keyword>
<dbReference type="SMART" id="SM00868">
    <property type="entry name" value="zf-AD"/>
    <property type="match status" value="2"/>
</dbReference>
<evidence type="ECO:0000256" key="7">
    <source>
        <dbReference type="PROSITE-ProRule" id="PRU01263"/>
    </source>
</evidence>
<evidence type="ECO:0000313" key="11">
    <source>
        <dbReference type="EMBL" id="KAG8235702.1"/>
    </source>
</evidence>
<dbReference type="PROSITE" id="PS50157">
    <property type="entry name" value="ZINC_FINGER_C2H2_2"/>
    <property type="match status" value="8"/>
</dbReference>
<feature type="binding site" evidence="7">
    <location>
        <position position="22"/>
    </location>
    <ligand>
        <name>Zn(2+)</name>
        <dbReference type="ChEBI" id="CHEBI:29105"/>
    </ligand>
</feature>
<feature type="region of interest" description="Disordered" evidence="8">
    <location>
        <begin position="382"/>
        <end position="405"/>
    </location>
</feature>
<reference evidence="11" key="2">
    <citation type="submission" date="2017-10" db="EMBL/GenBank/DDBJ databases">
        <title>Ladona fulva Genome sequencing and assembly.</title>
        <authorList>
            <person name="Murali S."/>
            <person name="Richards S."/>
            <person name="Bandaranaike D."/>
            <person name="Bellair M."/>
            <person name="Blankenburg K."/>
            <person name="Chao H."/>
            <person name="Dinh H."/>
            <person name="Doddapaneni H."/>
            <person name="Dugan-Rocha S."/>
            <person name="Elkadiri S."/>
            <person name="Gnanaolivu R."/>
            <person name="Hernandez B."/>
            <person name="Skinner E."/>
            <person name="Javaid M."/>
            <person name="Lee S."/>
            <person name="Li M."/>
            <person name="Ming W."/>
            <person name="Munidasa M."/>
            <person name="Muniz J."/>
            <person name="Nguyen L."/>
            <person name="Hughes D."/>
            <person name="Osuji N."/>
            <person name="Pu L.-L."/>
            <person name="Puazo M."/>
            <person name="Qu C."/>
            <person name="Quiroz J."/>
            <person name="Raj R."/>
            <person name="Weissenberger G."/>
            <person name="Xin Y."/>
            <person name="Zou X."/>
            <person name="Han Y."/>
            <person name="Worley K."/>
            <person name="Muzny D."/>
            <person name="Gibbs R."/>
        </authorList>
    </citation>
    <scope>NUCLEOTIDE SEQUENCE</scope>
    <source>
        <strain evidence="11">Sampled in the wild</strain>
    </source>
</reference>
<feature type="binding site" evidence="7">
    <location>
        <position position="71"/>
    </location>
    <ligand>
        <name>Zn(2+)</name>
        <dbReference type="ChEBI" id="CHEBI:29105"/>
    </ligand>
</feature>
<feature type="binding site" evidence="7">
    <location>
        <position position="68"/>
    </location>
    <ligand>
        <name>Zn(2+)</name>
        <dbReference type="ChEBI" id="CHEBI:29105"/>
    </ligand>
</feature>
<feature type="domain" description="C2H2-type" evidence="9">
    <location>
        <begin position="407"/>
        <end position="434"/>
    </location>
</feature>
<keyword evidence="2" id="KW-0677">Repeat</keyword>
<feature type="domain" description="ZAD" evidence="10">
    <location>
        <begin position="20"/>
        <end position="95"/>
    </location>
</feature>
<dbReference type="FunFam" id="3.30.160.60:FF:000065">
    <property type="entry name" value="B-cell CLL/lymphoma 6, member B"/>
    <property type="match status" value="1"/>
</dbReference>
<feature type="region of interest" description="Disordered" evidence="8">
    <location>
        <begin position="520"/>
        <end position="546"/>
    </location>
</feature>
<keyword evidence="5" id="KW-0539">Nucleus</keyword>
<dbReference type="OrthoDB" id="654211at2759"/>
<dbReference type="SUPFAM" id="SSF57716">
    <property type="entry name" value="Glucocorticoid receptor-like (DNA-binding domain)"/>
    <property type="match status" value="1"/>
</dbReference>
<dbReference type="GO" id="GO:0008270">
    <property type="term" value="F:zinc ion binding"/>
    <property type="evidence" value="ECO:0007669"/>
    <property type="project" value="UniProtKB-UniRule"/>
</dbReference>
<dbReference type="PROSITE" id="PS00028">
    <property type="entry name" value="ZINC_FINGER_C2H2_1"/>
    <property type="match status" value="8"/>
</dbReference>
<evidence type="ECO:0000256" key="8">
    <source>
        <dbReference type="SAM" id="MobiDB-lite"/>
    </source>
</evidence>
<name>A0A8K0P787_LADFU</name>
<feature type="domain" description="C2H2-type" evidence="9">
    <location>
        <begin position="732"/>
        <end position="759"/>
    </location>
</feature>
<dbReference type="GO" id="GO:0001228">
    <property type="term" value="F:DNA-binding transcription activator activity, RNA polymerase II-specific"/>
    <property type="evidence" value="ECO:0007669"/>
    <property type="project" value="TreeGrafter"/>
</dbReference>
<dbReference type="EMBL" id="KZ308940">
    <property type="protein sequence ID" value="KAG8235702.1"/>
    <property type="molecule type" value="Genomic_DNA"/>
</dbReference>
<evidence type="ECO:0000256" key="5">
    <source>
        <dbReference type="ARBA" id="ARBA00023242"/>
    </source>
</evidence>
<feature type="region of interest" description="Disordered" evidence="8">
    <location>
        <begin position="649"/>
        <end position="686"/>
    </location>
</feature>
<feature type="domain" description="C2H2-type" evidence="9">
    <location>
        <begin position="554"/>
        <end position="581"/>
    </location>
</feature>
<dbReference type="InterPro" id="IPR012934">
    <property type="entry name" value="Znf_AD"/>
</dbReference>
<gene>
    <name evidence="11" type="ORF">J437_LFUL016320</name>
</gene>
<evidence type="ECO:0000256" key="6">
    <source>
        <dbReference type="PROSITE-ProRule" id="PRU00042"/>
    </source>
</evidence>
<feature type="compositionally biased region" description="Basic and acidic residues" evidence="8">
    <location>
        <begin position="798"/>
        <end position="817"/>
    </location>
</feature>
<dbReference type="SUPFAM" id="SSF57667">
    <property type="entry name" value="beta-beta-alpha zinc fingers"/>
    <property type="match status" value="4"/>
</dbReference>
<evidence type="ECO:0000256" key="4">
    <source>
        <dbReference type="ARBA" id="ARBA00022833"/>
    </source>
</evidence>
<evidence type="ECO:0000256" key="2">
    <source>
        <dbReference type="ARBA" id="ARBA00022737"/>
    </source>
</evidence>
<dbReference type="InterPro" id="IPR036236">
    <property type="entry name" value="Znf_C2H2_sf"/>
</dbReference>
<dbReference type="Gene3D" id="3.30.160.60">
    <property type="entry name" value="Classic Zinc Finger"/>
    <property type="match status" value="6"/>
</dbReference>
<keyword evidence="12" id="KW-1185">Reference proteome</keyword>
<feature type="domain" description="C2H2-type" evidence="9">
    <location>
        <begin position="463"/>
        <end position="490"/>
    </location>
</feature>
<feature type="domain" description="C2H2-type" evidence="9">
    <location>
        <begin position="845"/>
        <end position="872"/>
    </location>
</feature>
<dbReference type="GO" id="GO:0005634">
    <property type="term" value="C:nucleus"/>
    <property type="evidence" value="ECO:0007669"/>
    <property type="project" value="UniProtKB-SubCell"/>
</dbReference>
<dbReference type="GO" id="GO:0000978">
    <property type="term" value="F:RNA polymerase II cis-regulatory region sequence-specific DNA binding"/>
    <property type="evidence" value="ECO:0007669"/>
    <property type="project" value="TreeGrafter"/>
</dbReference>
<feature type="binding site" evidence="7">
    <location>
        <position position="25"/>
    </location>
    <ligand>
        <name>Zn(2+)</name>
        <dbReference type="ChEBI" id="CHEBI:29105"/>
    </ligand>
</feature>
<evidence type="ECO:0000259" key="9">
    <source>
        <dbReference type="PROSITE" id="PS50157"/>
    </source>
</evidence>
<feature type="domain" description="C2H2-type" evidence="9">
    <location>
        <begin position="435"/>
        <end position="462"/>
    </location>
</feature>
<dbReference type="Pfam" id="PF07776">
    <property type="entry name" value="zf-AD"/>
    <property type="match status" value="1"/>
</dbReference>
<dbReference type="FunFam" id="3.30.160.60:FF:000340">
    <property type="entry name" value="zinc finger protein 473 isoform X1"/>
    <property type="match status" value="1"/>
</dbReference>
<feature type="region of interest" description="Disordered" evidence="8">
    <location>
        <begin position="768"/>
        <end position="844"/>
    </location>
</feature>
<keyword evidence="4 7" id="KW-0862">Zinc</keyword>
<dbReference type="AlphaFoldDB" id="A0A8K0P787"/>
<dbReference type="InterPro" id="IPR013087">
    <property type="entry name" value="Znf_C2H2_type"/>
</dbReference>
<evidence type="ECO:0000256" key="1">
    <source>
        <dbReference type="ARBA" id="ARBA00022723"/>
    </source>
</evidence>
<dbReference type="PANTHER" id="PTHR24393:SF34">
    <property type="entry name" value="PR_SET DOMAIN 13"/>
    <property type="match status" value="1"/>
</dbReference>
<accession>A0A8K0P787</accession>
<feature type="region of interest" description="Disordered" evidence="8">
    <location>
        <begin position="132"/>
        <end position="168"/>
    </location>
</feature>
<proteinExistence type="predicted"/>
<dbReference type="Gene3D" id="3.40.1800.20">
    <property type="match status" value="1"/>
</dbReference>
<evidence type="ECO:0000259" key="10">
    <source>
        <dbReference type="PROSITE" id="PS51915"/>
    </source>
</evidence>
<evidence type="ECO:0000313" key="12">
    <source>
        <dbReference type="Proteomes" id="UP000792457"/>
    </source>
</evidence>
<dbReference type="PANTHER" id="PTHR24393">
    <property type="entry name" value="ZINC FINGER PROTEIN"/>
    <property type="match status" value="1"/>
</dbReference>
<dbReference type="Proteomes" id="UP000792457">
    <property type="component" value="Unassembled WGS sequence"/>
</dbReference>
<feature type="domain" description="C2H2-type" evidence="9">
    <location>
        <begin position="703"/>
        <end position="731"/>
    </location>
</feature>
<protein>
    <submittedName>
        <fullName evidence="11">Uncharacterized protein</fullName>
    </submittedName>
</protein>